<reference evidence="1 2" key="1">
    <citation type="submission" date="2015-11" db="EMBL/GenBank/DDBJ databases">
        <title>The genome of Debaryomyces fabryi.</title>
        <authorList>
            <person name="Tafer H."/>
            <person name="Lopandic K."/>
        </authorList>
    </citation>
    <scope>NUCLEOTIDE SEQUENCE [LARGE SCALE GENOMIC DNA]</scope>
    <source>
        <strain evidence="1 2">CBS 789</strain>
    </source>
</reference>
<dbReference type="AlphaFoldDB" id="A0A0V1Q224"/>
<protein>
    <submittedName>
        <fullName evidence="1">Uncharacterized protein</fullName>
    </submittedName>
</protein>
<dbReference type="OrthoDB" id="4078956at2759"/>
<sequence>MLRSRNRSKRVKRYGIKKNRQLLKKVQKDDSWASKSTFGKDLLKIGIKNDLFKDSSSSTTYPWIRLAPLLEYNIAKVSRSGKGIPSLKLICSRKIAENADSLESSYLDTASWMVWRQVWEEILLLRNDSPRVFNIFAGKFFLLDGFKCHTLSLPLDINVGSSNWEKVLKARNEGISSVIIPRTRNHRVENLFSNINVLEIIKFIHKLSYRPWVILDASLMTRKYDREEHLKLFSITDLVALDLSNSQIVDDHFLYNMSVSISKDGKLSKLTILKINNCPNVTSNGIQYLLHLANDPDARCSLSYIESDVKISSSNFATKLQNIKSEQPNFIDGTRWFELGDDQESKPIKKFPLALKLHCLYKNYSSRITKDPTASDFPQYTTNSTDYLFLVRNNIVLDIMVHDKVFNSDEDDVQKLKEIWDTRIHFRNLKPQSKICCYVIDNKCEFLVKLPNFEKHVYNKKDDSVMFRASEKKTPLRSISKHKRRKPVARKVDANQFFDM</sequence>
<proteinExistence type="predicted"/>
<dbReference type="GeneID" id="26838892"/>
<organism evidence="1 2">
    <name type="scientific">Debaryomyces fabryi</name>
    <dbReference type="NCBI Taxonomy" id="58627"/>
    <lineage>
        <taxon>Eukaryota</taxon>
        <taxon>Fungi</taxon>
        <taxon>Dikarya</taxon>
        <taxon>Ascomycota</taxon>
        <taxon>Saccharomycotina</taxon>
        <taxon>Pichiomycetes</taxon>
        <taxon>Debaryomycetaceae</taxon>
        <taxon>Debaryomyces</taxon>
    </lineage>
</organism>
<evidence type="ECO:0000313" key="2">
    <source>
        <dbReference type="Proteomes" id="UP000054251"/>
    </source>
</evidence>
<name>A0A0V1Q224_9ASCO</name>
<evidence type="ECO:0000313" key="1">
    <source>
        <dbReference type="EMBL" id="KSA02325.1"/>
    </source>
</evidence>
<dbReference type="Gene3D" id="3.80.10.10">
    <property type="entry name" value="Ribonuclease Inhibitor"/>
    <property type="match status" value="1"/>
</dbReference>
<gene>
    <name evidence="1" type="ORF">AC631_01883</name>
</gene>
<dbReference type="Proteomes" id="UP000054251">
    <property type="component" value="Unassembled WGS sequence"/>
</dbReference>
<dbReference type="RefSeq" id="XP_015468427.1">
    <property type="nucleotide sequence ID" value="XM_015610713.1"/>
</dbReference>
<dbReference type="SUPFAM" id="SSF52047">
    <property type="entry name" value="RNI-like"/>
    <property type="match status" value="1"/>
</dbReference>
<dbReference type="InterPro" id="IPR032675">
    <property type="entry name" value="LRR_dom_sf"/>
</dbReference>
<accession>A0A0V1Q224</accession>
<dbReference type="EMBL" id="LMYN01000029">
    <property type="protein sequence ID" value="KSA02325.1"/>
    <property type="molecule type" value="Genomic_DNA"/>
</dbReference>
<comment type="caution">
    <text evidence="1">The sequence shown here is derived from an EMBL/GenBank/DDBJ whole genome shotgun (WGS) entry which is preliminary data.</text>
</comment>
<keyword evidence="2" id="KW-1185">Reference proteome</keyword>